<reference evidence="2 3" key="1">
    <citation type="journal article" date="2018" name="Biotechnol. Adv.">
        <title>Improved genomic resources and new bioinformatic workflow for the carcinogenic parasite Clonorchis sinensis: Biotechnological implications.</title>
        <authorList>
            <person name="Wang D."/>
            <person name="Korhonen P.K."/>
            <person name="Gasser R.B."/>
            <person name="Young N.D."/>
        </authorList>
    </citation>
    <scope>NUCLEOTIDE SEQUENCE [LARGE SCALE GENOMIC DNA]</scope>
    <source>
        <strain evidence="2">Cs-k2</strain>
    </source>
</reference>
<feature type="non-terminal residue" evidence="2">
    <location>
        <position position="1"/>
    </location>
</feature>
<accession>A0A8T1M420</accession>
<dbReference type="EMBL" id="NIRI02000056">
    <property type="protein sequence ID" value="KAG5443652.1"/>
    <property type="molecule type" value="Genomic_DNA"/>
</dbReference>
<reference evidence="2 3" key="2">
    <citation type="journal article" date="2021" name="Genomics">
        <title>High-quality reference genome for Clonorchis sinensis.</title>
        <authorList>
            <person name="Young N.D."/>
            <person name="Stroehlein A.J."/>
            <person name="Kinkar L."/>
            <person name="Wang T."/>
            <person name="Sohn W.M."/>
            <person name="Chang B.C.H."/>
            <person name="Kaur P."/>
            <person name="Weisz D."/>
            <person name="Dudchenko O."/>
            <person name="Aiden E.L."/>
            <person name="Korhonen P.K."/>
            <person name="Gasser R.B."/>
        </authorList>
    </citation>
    <scope>NUCLEOTIDE SEQUENCE [LARGE SCALE GENOMIC DNA]</scope>
    <source>
        <strain evidence="2">Cs-k2</strain>
    </source>
</reference>
<evidence type="ECO:0000256" key="1">
    <source>
        <dbReference type="ARBA" id="ARBA00009024"/>
    </source>
</evidence>
<dbReference type="InterPro" id="IPR006461">
    <property type="entry name" value="PLAC_motif_containing"/>
</dbReference>
<evidence type="ECO:0000313" key="3">
    <source>
        <dbReference type="Proteomes" id="UP000286415"/>
    </source>
</evidence>
<dbReference type="NCBIfam" id="TIGR01571">
    <property type="entry name" value="A_thal_Cys_rich"/>
    <property type="match status" value="1"/>
</dbReference>
<dbReference type="AlphaFoldDB" id="A0A8T1M420"/>
<comment type="similarity">
    <text evidence="1">Belongs to the cornifelin family.</text>
</comment>
<sequence length="188" mass="21425">DISLESTTKNPVWYPKKETCSSSDINTTINVNEEVIKTEEKKCGELFIGCCTNKGGCIKNITTPILKSQFTCPHPAEEMWVVIIRYTAQCKYNYHIKWVYADEATGFLTAFCYTCMTCYLYEKYGEGCLTPCIIPMSAMVLTVQHRNRNGIRGSILEDCLTHAFCSPCAICRLYRDMKFVEEIRGTLN</sequence>
<gene>
    <name evidence="2" type="ORF">CSKR_102551</name>
</gene>
<dbReference type="OrthoDB" id="1045822at2759"/>
<protein>
    <submittedName>
        <fullName evidence="2">Cornifelin B</fullName>
    </submittedName>
</protein>
<proteinExistence type="inferred from homology"/>
<name>A0A8T1M420_CLOSI</name>
<keyword evidence="3" id="KW-1185">Reference proteome</keyword>
<comment type="caution">
    <text evidence="2">The sequence shown here is derived from an EMBL/GenBank/DDBJ whole genome shotgun (WGS) entry which is preliminary data.</text>
</comment>
<organism evidence="2 3">
    <name type="scientific">Clonorchis sinensis</name>
    <name type="common">Chinese liver fluke</name>
    <dbReference type="NCBI Taxonomy" id="79923"/>
    <lineage>
        <taxon>Eukaryota</taxon>
        <taxon>Metazoa</taxon>
        <taxon>Spiralia</taxon>
        <taxon>Lophotrochozoa</taxon>
        <taxon>Platyhelminthes</taxon>
        <taxon>Trematoda</taxon>
        <taxon>Digenea</taxon>
        <taxon>Opisthorchiida</taxon>
        <taxon>Opisthorchiata</taxon>
        <taxon>Opisthorchiidae</taxon>
        <taxon>Clonorchis</taxon>
    </lineage>
</organism>
<dbReference type="Proteomes" id="UP000286415">
    <property type="component" value="Unassembled WGS sequence"/>
</dbReference>
<evidence type="ECO:0000313" key="2">
    <source>
        <dbReference type="EMBL" id="KAG5443652.1"/>
    </source>
</evidence>